<evidence type="ECO:0008006" key="3">
    <source>
        <dbReference type="Google" id="ProtNLM"/>
    </source>
</evidence>
<dbReference type="EMBL" id="JAVRBK010000002">
    <property type="protein sequence ID" value="KAK5648075.1"/>
    <property type="molecule type" value="Genomic_DNA"/>
</dbReference>
<evidence type="ECO:0000313" key="2">
    <source>
        <dbReference type="Proteomes" id="UP001329430"/>
    </source>
</evidence>
<organism evidence="1 2">
    <name type="scientific">Pyrocoelia pectoralis</name>
    <dbReference type="NCBI Taxonomy" id="417401"/>
    <lineage>
        <taxon>Eukaryota</taxon>
        <taxon>Metazoa</taxon>
        <taxon>Ecdysozoa</taxon>
        <taxon>Arthropoda</taxon>
        <taxon>Hexapoda</taxon>
        <taxon>Insecta</taxon>
        <taxon>Pterygota</taxon>
        <taxon>Neoptera</taxon>
        <taxon>Endopterygota</taxon>
        <taxon>Coleoptera</taxon>
        <taxon>Polyphaga</taxon>
        <taxon>Elateriformia</taxon>
        <taxon>Elateroidea</taxon>
        <taxon>Lampyridae</taxon>
        <taxon>Lampyrinae</taxon>
        <taxon>Pyrocoelia</taxon>
    </lineage>
</organism>
<dbReference type="AlphaFoldDB" id="A0AAN7VGZ5"/>
<comment type="caution">
    <text evidence="1">The sequence shown here is derived from an EMBL/GenBank/DDBJ whole genome shotgun (WGS) entry which is preliminary data.</text>
</comment>
<keyword evidence="2" id="KW-1185">Reference proteome</keyword>
<sequence>MDHLHPSQVFPTAPHTLHESLDSQNLLDISENVSTASYRKQPAVESEVVQNLQKLLSGWKLEYLVGHFVEQNVSVDMLMIIKRHHIKDLLANFDMGTIIMFEHNLEEWRQSIGLPLDNLYTLQNSQSSASSCPSTPTHEMVFTSYTV</sequence>
<dbReference type="Pfam" id="PF15992">
    <property type="entry name" value="DUF4769"/>
    <property type="match status" value="1"/>
</dbReference>
<proteinExistence type="predicted"/>
<dbReference type="InterPro" id="IPR031934">
    <property type="entry name" value="DUF4769"/>
</dbReference>
<gene>
    <name evidence="1" type="ORF">RI129_002967</name>
</gene>
<accession>A0AAN7VGZ5</accession>
<name>A0AAN7VGZ5_9COLE</name>
<evidence type="ECO:0000313" key="1">
    <source>
        <dbReference type="EMBL" id="KAK5648075.1"/>
    </source>
</evidence>
<reference evidence="1 2" key="1">
    <citation type="journal article" date="2024" name="Insects">
        <title>An Improved Chromosome-Level Genome Assembly of the Firefly Pyrocoelia pectoralis.</title>
        <authorList>
            <person name="Fu X."/>
            <person name="Meyer-Rochow V.B."/>
            <person name="Ballantyne L."/>
            <person name="Zhu X."/>
        </authorList>
    </citation>
    <scope>NUCLEOTIDE SEQUENCE [LARGE SCALE GENOMIC DNA]</scope>
    <source>
        <strain evidence="1">XCY_ONT2</strain>
    </source>
</reference>
<protein>
    <recommendedName>
        <fullName evidence="3">SAM domain-containing protein</fullName>
    </recommendedName>
</protein>
<dbReference type="Proteomes" id="UP001329430">
    <property type="component" value="Chromosome 2"/>
</dbReference>